<comment type="similarity">
    <text evidence="1 2">Belongs to the iron/ascorbate-dependent oxidoreductase family.</text>
</comment>
<comment type="caution">
    <text evidence="4">The sequence shown here is derived from an EMBL/GenBank/DDBJ whole genome shotgun (WGS) entry which is preliminary data.</text>
</comment>
<dbReference type="PANTHER" id="PTHR47990">
    <property type="entry name" value="2-OXOGLUTARATE (2OG) AND FE(II)-DEPENDENT OXYGENASE SUPERFAMILY PROTEIN-RELATED"/>
    <property type="match status" value="1"/>
</dbReference>
<keyword evidence="2" id="KW-0408">Iron</keyword>
<dbReference type="SUPFAM" id="SSF51197">
    <property type="entry name" value="Clavaminate synthase-like"/>
    <property type="match status" value="1"/>
</dbReference>
<keyword evidence="2" id="KW-0560">Oxidoreductase</keyword>
<evidence type="ECO:0000259" key="3">
    <source>
        <dbReference type="PROSITE" id="PS51471"/>
    </source>
</evidence>
<dbReference type="InterPro" id="IPR027443">
    <property type="entry name" value="IPNS-like_sf"/>
</dbReference>
<dbReference type="EMBL" id="JAKJXO020000012">
    <property type="protein sequence ID" value="KAL1598060.1"/>
    <property type="molecule type" value="Genomic_DNA"/>
</dbReference>
<dbReference type="PROSITE" id="PS51471">
    <property type="entry name" value="FE2OG_OXY"/>
    <property type="match status" value="1"/>
</dbReference>
<dbReference type="InterPro" id="IPR005123">
    <property type="entry name" value="Oxoglu/Fe-dep_dioxygenase_dom"/>
</dbReference>
<evidence type="ECO:0000313" key="4">
    <source>
        <dbReference type="EMBL" id="KAL1598060.1"/>
    </source>
</evidence>
<gene>
    <name evidence="4" type="ORF">SLS60_008548</name>
</gene>
<keyword evidence="5" id="KW-1185">Reference proteome</keyword>
<evidence type="ECO:0000313" key="5">
    <source>
        <dbReference type="Proteomes" id="UP001521785"/>
    </source>
</evidence>
<dbReference type="InterPro" id="IPR044861">
    <property type="entry name" value="IPNS-like_FE2OG_OXY"/>
</dbReference>
<dbReference type="InterPro" id="IPR050231">
    <property type="entry name" value="Iron_ascorbate_oxido_reductase"/>
</dbReference>
<name>A0ABR3R0W4_9PLEO</name>
<evidence type="ECO:0000256" key="1">
    <source>
        <dbReference type="ARBA" id="ARBA00008056"/>
    </source>
</evidence>
<dbReference type="Gene3D" id="2.60.120.330">
    <property type="entry name" value="B-lactam Antibiotic, Isopenicillin N Synthase, Chain"/>
    <property type="match status" value="1"/>
</dbReference>
<reference evidence="4 5" key="1">
    <citation type="submission" date="2024-02" db="EMBL/GenBank/DDBJ databases">
        <title>De novo assembly and annotation of 12 fungi associated with fruit tree decline syndrome in Ontario, Canada.</title>
        <authorList>
            <person name="Sulman M."/>
            <person name="Ellouze W."/>
            <person name="Ilyukhin E."/>
        </authorList>
    </citation>
    <scope>NUCLEOTIDE SEQUENCE [LARGE SCALE GENOMIC DNA]</scope>
    <source>
        <strain evidence="4 5">M42-189</strain>
    </source>
</reference>
<protein>
    <recommendedName>
        <fullName evidence="3">Fe2OG dioxygenase domain-containing protein</fullName>
    </recommendedName>
</protein>
<feature type="domain" description="Fe2OG dioxygenase" evidence="3">
    <location>
        <begin position="67"/>
        <end position="186"/>
    </location>
</feature>
<dbReference type="Pfam" id="PF03171">
    <property type="entry name" value="2OG-FeII_Oxy"/>
    <property type="match status" value="1"/>
</dbReference>
<sequence>MSWVSCWGLNYEEDYYLPSWLNKHRELYRSFAANGNAIGQIILKTLERELYLYSNELTEVHQPKDYSGEFVRLFRYPAPKDGKPHITAPTPAHTDATSMTLLFNWQGGLQITKREGQERVDKVDRDYEGEEWLYVPPEPGHVIVNLGDTMVVLSNGVLKSGRHRVVTPPGPQAKFHRYSVLTNLRPANNTPMRALKSDMIPPEEENGETLTAREWSLAKVKAILDRMAAAKK</sequence>
<organism evidence="4 5">
    <name type="scientific">Paraconiothyrium brasiliense</name>
    <dbReference type="NCBI Taxonomy" id="300254"/>
    <lineage>
        <taxon>Eukaryota</taxon>
        <taxon>Fungi</taxon>
        <taxon>Dikarya</taxon>
        <taxon>Ascomycota</taxon>
        <taxon>Pezizomycotina</taxon>
        <taxon>Dothideomycetes</taxon>
        <taxon>Pleosporomycetidae</taxon>
        <taxon>Pleosporales</taxon>
        <taxon>Massarineae</taxon>
        <taxon>Didymosphaeriaceae</taxon>
        <taxon>Paraconiothyrium</taxon>
    </lineage>
</organism>
<dbReference type="Proteomes" id="UP001521785">
    <property type="component" value="Unassembled WGS sequence"/>
</dbReference>
<accession>A0ABR3R0W4</accession>
<evidence type="ECO:0000256" key="2">
    <source>
        <dbReference type="RuleBase" id="RU003682"/>
    </source>
</evidence>
<proteinExistence type="inferred from homology"/>
<keyword evidence="2" id="KW-0479">Metal-binding</keyword>